<accession>A0ABU3Y834</accession>
<comment type="caution">
    <text evidence="2">The sequence shown here is derived from an EMBL/GenBank/DDBJ whole genome shotgun (WGS) entry which is preliminary data.</text>
</comment>
<dbReference type="EMBL" id="JAWJEJ010000001">
    <property type="protein sequence ID" value="MDV3457524.1"/>
    <property type="molecule type" value="Genomic_DNA"/>
</dbReference>
<dbReference type="Pfam" id="PF13621">
    <property type="entry name" value="Cupin_8"/>
    <property type="match status" value="1"/>
</dbReference>
<evidence type="ECO:0000313" key="2">
    <source>
        <dbReference type="EMBL" id="MDV3457524.1"/>
    </source>
</evidence>
<dbReference type="PANTHER" id="PTHR12461">
    <property type="entry name" value="HYPOXIA-INDUCIBLE FACTOR 1 ALPHA INHIBITOR-RELATED"/>
    <property type="match status" value="1"/>
</dbReference>
<dbReference type="PANTHER" id="PTHR12461:SF105">
    <property type="entry name" value="HYPOXIA-INDUCIBLE FACTOR 1-ALPHA INHIBITOR"/>
    <property type="match status" value="1"/>
</dbReference>
<sequence>MTLPTPRPVREWHDVDRTRFEAEIVPLGQPALLRGLVVGWPAVQAQSIAGYLRGFDLNRECDVLVGSPASGGRFFYGDDFGAMNFQQRGATLAALLDRLEAAAGEAQPPTLAAQALAVPQILPGFAAENRLALVDSAVPPRMWIGNRAIVACHYDTMRNLACLVAGRRIFTLFPPDQVRNLYVGPFESTPAGTPISLVDFDAPDLDRFPDFPHAMAAAQVAEMAPGDALYIPYMWWHHVRALDAVNLLVNYWWNDAADAALAPLDAFIHGLLALRDLPEEQRAAWRAMFEHFVFQANGDPVAHLPVASRGVLGGVTPAQARRMAAQLGKVLMAKG</sequence>
<organism evidence="2 3">
    <name type="scientific">Sphingomonas agrestis</name>
    <dbReference type="NCBI Taxonomy" id="3080540"/>
    <lineage>
        <taxon>Bacteria</taxon>
        <taxon>Pseudomonadati</taxon>
        <taxon>Pseudomonadota</taxon>
        <taxon>Alphaproteobacteria</taxon>
        <taxon>Sphingomonadales</taxon>
        <taxon>Sphingomonadaceae</taxon>
        <taxon>Sphingomonas</taxon>
    </lineage>
</organism>
<evidence type="ECO:0000259" key="1">
    <source>
        <dbReference type="PROSITE" id="PS51184"/>
    </source>
</evidence>
<dbReference type="PROSITE" id="PS51184">
    <property type="entry name" value="JMJC"/>
    <property type="match status" value="1"/>
</dbReference>
<dbReference type="InterPro" id="IPR003347">
    <property type="entry name" value="JmjC_dom"/>
</dbReference>
<dbReference type="Gene3D" id="2.60.120.650">
    <property type="entry name" value="Cupin"/>
    <property type="match status" value="1"/>
</dbReference>
<dbReference type="RefSeq" id="WP_317226670.1">
    <property type="nucleotide sequence ID" value="NZ_JAWJEJ010000001.1"/>
</dbReference>
<name>A0ABU3Y834_9SPHN</name>
<dbReference type="SMART" id="SM00558">
    <property type="entry name" value="JmjC"/>
    <property type="match status" value="1"/>
</dbReference>
<reference evidence="2 3" key="1">
    <citation type="submission" date="2023-10" db="EMBL/GenBank/DDBJ databases">
        <title>Sphingomonas sp. HF-S4 16S ribosomal RNA gene Genome sequencing and assembly.</title>
        <authorList>
            <person name="Lee H."/>
        </authorList>
    </citation>
    <scope>NUCLEOTIDE SEQUENCE [LARGE SCALE GENOMIC DNA]</scope>
    <source>
        <strain evidence="2 3">HF-S4</strain>
    </source>
</reference>
<gene>
    <name evidence="2" type="ORF">RZN05_11055</name>
</gene>
<dbReference type="SUPFAM" id="SSF51197">
    <property type="entry name" value="Clavaminate synthase-like"/>
    <property type="match status" value="1"/>
</dbReference>
<protein>
    <submittedName>
        <fullName evidence="2">Cupin-like domain-containing protein</fullName>
    </submittedName>
</protein>
<dbReference type="InterPro" id="IPR041667">
    <property type="entry name" value="Cupin_8"/>
</dbReference>
<dbReference type="Proteomes" id="UP001273531">
    <property type="component" value="Unassembled WGS sequence"/>
</dbReference>
<evidence type="ECO:0000313" key="3">
    <source>
        <dbReference type="Proteomes" id="UP001273531"/>
    </source>
</evidence>
<feature type="domain" description="JmjC" evidence="1">
    <location>
        <begin position="107"/>
        <end position="268"/>
    </location>
</feature>
<proteinExistence type="predicted"/>
<keyword evidence="3" id="KW-1185">Reference proteome</keyword>